<protein>
    <recommendedName>
        <fullName evidence="15">Riboflavin biosynthesis protein</fullName>
    </recommendedName>
    <domain>
        <recommendedName>
            <fullName evidence="15">Riboflavin kinase</fullName>
            <ecNumber evidence="15">2.7.1.26</ecNumber>
        </recommendedName>
        <alternativeName>
            <fullName evidence="15">Flavokinase</fullName>
        </alternativeName>
    </domain>
    <domain>
        <recommendedName>
            <fullName evidence="15">FMN adenylyltransferase</fullName>
            <ecNumber evidence="15">2.7.7.2</ecNumber>
        </recommendedName>
        <alternativeName>
            <fullName evidence="15">FAD pyrophosphorylase</fullName>
        </alternativeName>
        <alternativeName>
            <fullName evidence="15">FAD synthase</fullName>
        </alternativeName>
    </domain>
</protein>
<dbReference type="EC" id="2.7.1.26" evidence="15"/>
<evidence type="ECO:0000313" key="17">
    <source>
        <dbReference type="EMBL" id="ANI92588.1"/>
    </source>
</evidence>
<gene>
    <name evidence="17" type="ORF">BJL86_1817</name>
</gene>
<dbReference type="NCBIfam" id="TIGR00083">
    <property type="entry name" value="ribF"/>
    <property type="match status" value="1"/>
</dbReference>
<dbReference type="KEGG" id="dtm:BJL86_1817"/>
<dbReference type="UniPathway" id="UPA00276">
    <property type="reaction ID" value="UER00406"/>
</dbReference>
<dbReference type="GO" id="GO:0009231">
    <property type="term" value="P:riboflavin biosynthetic process"/>
    <property type="evidence" value="ECO:0007669"/>
    <property type="project" value="InterPro"/>
</dbReference>
<dbReference type="AlphaFoldDB" id="A0A173LLY4"/>
<dbReference type="Gene3D" id="3.40.50.620">
    <property type="entry name" value="HUPs"/>
    <property type="match status" value="1"/>
</dbReference>
<comment type="pathway">
    <text evidence="3 15">Cofactor biosynthesis; FMN biosynthesis; FMN from riboflavin (ATP route): step 1/1.</text>
</comment>
<keyword evidence="11 15" id="KW-0067">ATP-binding</keyword>
<accession>A0A173LLY4</accession>
<dbReference type="GO" id="GO:0006747">
    <property type="term" value="P:FAD biosynthetic process"/>
    <property type="evidence" value="ECO:0007669"/>
    <property type="project" value="UniProtKB-UniRule"/>
</dbReference>
<evidence type="ECO:0000256" key="6">
    <source>
        <dbReference type="ARBA" id="ARBA00022679"/>
    </source>
</evidence>
<dbReference type="InterPro" id="IPR023465">
    <property type="entry name" value="Riboflavin_kinase_dom_sf"/>
</dbReference>
<evidence type="ECO:0000256" key="3">
    <source>
        <dbReference type="ARBA" id="ARBA00005201"/>
    </source>
</evidence>
<dbReference type="OrthoDB" id="9803667at2"/>
<keyword evidence="6 15" id="KW-0808">Transferase</keyword>
<dbReference type="Pfam" id="PF01687">
    <property type="entry name" value="Flavokinase"/>
    <property type="match status" value="1"/>
</dbReference>
<dbReference type="InterPro" id="IPR015864">
    <property type="entry name" value="FAD_synthase"/>
</dbReference>
<dbReference type="SUPFAM" id="SSF82114">
    <property type="entry name" value="Riboflavin kinase-like"/>
    <property type="match status" value="1"/>
</dbReference>
<keyword evidence="8 15" id="KW-0547">Nucleotide-binding</keyword>
<dbReference type="GO" id="GO:0008531">
    <property type="term" value="F:riboflavin kinase activity"/>
    <property type="evidence" value="ECO:0007669"/>
    <property type="project" value="UniProtKB-UniRule"/>
</dbReference>
<keyword evidence="7 15" id="KW-0548">Nucleotidyltransferase</keyword>
<dbReference type="GO" id="GO:0005524">
    <property type="term" value="F:ATP binding"/>
    <property type="evidence" value="ECO:0007669"/>
    <property type="project" value="UniProtKB-UniRule"/>
</dbReference>
<sequence length="346" mass="36898">MAGARNLGSVQLWREFTDIDTETGVGSHGASVAIGVFDGVHKGHQKLLAHAVDDAKRLGTMAVMVTFDPHPVEVIMPGKSPATLTPLARRAELAAEYGIDAVFAIPFDKEIAGWTPAEFFDRLLVERLHARSVVVGTNFTFGHKAAGTAETLKSLCEARGIECRIEDLVSDGEGTVSSTAVRHALSEGDAQRAGEMLGRPHRVTGEVIHGEGRGGKELGYPTANLSADMSECVPVDGVYAGWFTVLDGGELDGSMEAGTRYPAAISVGTNPTFAGVDRTVEAFVLDETSDLYGRHAAVDFVGHVRGMEKFNGVDELLEAMDRDVQIVRSMLAGCDEKTGISREAQE</sequence>
<organism evidence="17 18">
    <name type="scientific">Dietzia timorensis</name>
    <dbReference type="NCBI Taxonomy" id="499555"/>
    <lineage>
        <taxon>Bacteria</taxon>
        <taxon>Bacillati</taxon>
        <taxon>Actinomycetota</taxon>
        <taxon>Actinomycetes</taxon>
        <taxon>Mycobacteriales</taxon>
        <taxon>Dietziaceae</taxon>
        <taxon>Dietzia</taxon>
    </lineage>
</organism>
<dbReference type="PANTHER" id="PTHR22749:SF6">
    <property type="entry name" value="RIBOFLAVIN KINASE"/>
    <property type="match status" value="1"/>
</dbReference>
<dbReference type="CDD" id="cd02064">
    <property type="entry name" value="FAD_synthetase_N"/>
    <property type="match status" value="1"/>
</dbReference>
<evidence type="ECO:0000256" key="14">
    <source>
        <dbReference type="ARBA" id="ARBA00049494"/>
    </source>
</evidence>
<keyword evidence="10 15" id="KW-0274">FAD</keyword>
<dbReference type="UniPathway" id="UPA00277">
    <property type="reaction ID" value="UER00407"/>
</dbReference>
<keyword evidence="5 15" id="KW-0288">FMN</keyword>
<dbReference type="FunFam" id="2.40.30.30:FF:000003">
    <property type="entry name" value="Riboflavin biosynthesis protein"/>
    <property type="match status" value="1"/>
</dbReference>
<dbReference type="InterPro" id="IPR014729">
    <property type="entry name" value="Rossmann-like_a/b/a_fold"/>
</dbReference>
<dbReference type="PIRSF" id="PIRSF004491">
    <property type="entry name" value="FAD_Synth"/>
    <property type="match status" value="1"/>
</dbReference>
<dbReference type="Pfam" id="PF06574">
    <property type="entry name" value="FAD_syn"/>
    <property type="match status" value="1"/>
</dbReference>
<feature type="domain" description="Riboflavin kinase" evidence="16">
    <location>
        <begin position="196"/>
        <end position="332"/>
    </location>
</feature>
<dbReference type="InterPro" id="IPR002606">
    <property type="entry name" value="Riboflavin_kinase_bac"/>
</dbReference>
<comment type="catalytic activity">
    <reaction evidence="14 15">
        <text>FMN + ATP + H(+) = FAD + diphosphate</text>
        <dbReference type="Rhea" id="RHEA:17237"/>
        <dbReference type="ChEBI" id="CHEBI:15378"/>
        <dbReference type="ChEBI" id="CHEBI:30616"/>
        <dbReference type="ChEBI" id="CHEBI:33019"/>
        <dbReference type="ChEBI" id="CHEBI:57692"/>
        <dbReference type="ChEBI" id="CHEBI:58210"/>
        <dbReference type="EC" id="2.7.7.2"/>
    </reaction>
</comment>
<dbReference type="EMBL" id="CP015961">
    <property type="protein sequence ID" value="ANI92588.1"/>
    <property type="molecule type" value="Genomic_DNA"/>
</dbReference>
<comment type="pathway">
    <text evidence="2 15">Cofactor biosynthesis; FAD biosynthesis; FAD from FMN: step 1/1.</text>
</comment>
<evidence type="ECO:0000256" key="1">
    <source>
        <dbReference type="ARBA" id="ARBA00002121"/>
    </source>
</evidence>
<keyword evidence="9 15" id="KW-0418">Kinase</keyword>
<comment type="function">
    <text evidence="1">Catalyzes the phosphorylation of riboflavin to FMN followed by the adenylation of FMN to FAD.</text>
</comment>
<name>A0A173LLY4_9ACTN</name>
<dbReference type="SUPFAM" id="SSF52374">
    <property type="entry name" value="Nucleotidylyl transferase"/>
    <property type="match status" value="1"/>
</dbReference>
<dbReference type="InterPro" id="IPR015865">
    <property type="entry name" value="Riboflavin_kinase_bac/euk"/>
</dbReference>
<evidence type="ECO:0000256" key="4">
    <source>
        <dbReference type="ARBA" id="ARBA00022630"/>
    </source>
</evidence>
<evidence type="ECO:0000256" key="8">
    <source>
        <dbReference type="ARBA" id="ARBA00022741"/>
    </source>
</evidence>
<dbReference type="NCBIfam" id="NF004160">
    <property type="entry name" value="PRK05627.1-3"/>
    <property type="match status" value="1"/>
</dbReference>
<dbReference type="Proteomes" id="UP000186104">
    <property type="component" value="Chromosome"/>
</dbReference>
<evidence type="ECO:0000256" key="5">
    <source>
        <dbReference type="ARBA" id="ARBA00022643"/>
    </source>
</evidence>
<evidence type="ECO:0000256" key="11">
    <source>
        <dbReference type="ARBA" id="ARBA00022840"/>
    </source>
</evidence>
<dbReference type="GO" id="GO:0009398">
    <property type="term" value="P:FMN biosynthetic process"/>
    <property type="evidence" value="ECO:0007669"/>
    <property type="project" value="UniProtKB-UniRule"/>
</dbReference>
<keyword evidence="12" id="KW-0511">Multifunctional enzyme</keyword>
<dbReference type="Gene3D" id="2.40.30.30">
    <property type="entry name" value="Riboflavin kinase-like"/>
    <property type="match status" value="1"/>
</dbReference>
<comment type="similarity">
    <text evidence="15">Belongs to the ribF family.</text>
</comment>
<evidence type="ECO:0000256" key="10">
    <source>
        <dbReference type="ARBA" id="ARBA00022827"/>
    </source>
</evidence>
<dbReference type="FunFam" id="3.40.50.620:FF:000021">
    <property type="entry name" value="Riboflavin biosynthesis protein"/>
    <property type="match status" value="1"/>
</dbReference>
<evidence type="ECO:0000259" key="16">
    <source>
        <dbReference type="SMART" id="SM00904"/>
    </source>
</evidence>
<evidence type="ECO:0000256" key="9">
    <source>
        <dbReference type="ARBA" id="ARBA00022777"/>
    </source>
</evidence>
<proteinExistence type="inferred from homology"/>
<comment type="catalytic activity">
    <reaction evidence="13 15">
        <text>riboflavin + ATP = FMN + ADP + H(+)</text>
        <dbReference type="Rhea" id="RHEA:14357"/>
        <dbReference type="ChEBI" id="CHEBI:15378"/>
        <dbReference type="ChEBI" id="CHEBI:30616"/>
        <dbReference type="ChEBI" id="CHEBI:57986"/>
        <dbReference type="ChEBI" id="CHEBI:58210"/>
        <dbReference type="ChEBI" id="CHEBI:456216"/>
        <dbReference type="EC" id="2.7.1.26"/>
    </reaction>
</comment>
<dbReference type="PANTHER" id="PTHR22749">
    <property type="entry name" value="RIBOFLAVIN KINASE/FMN ADENYLYLTRANSFERASE"/>
    <property type="match status" value="1"/>
</dbReference>
<dbReference type="STRING" id="499555.BJL86_1817"/>
<keyword evidence="4 15" id="KW-0285">Flavoprotein</keyword>
<evidence type="ECO:0000313" key="18">
    <source>
        <dbReference type="Proteomes" id="UP000186104"/>
    </source>
</evidence>
<evidence type="ECO:0000256" key="15">
    <source>
        <dbReference type="PIRNR" id="PIRNR004491"/>
    </source>
</evidence>
<dbReference type="GO" id="GO:0003919">
    <property type="term" value="F:FMN adenylyltransferase activity"/>
    <property type="evidence" value="ECO:0007669"/>
    <property type="project" value="UniProtKB-UniRule"/>
</dbReference>
<dbReference type="SMART" id="SM00904">
    <property type="entry name" value="Flavokinase"/>
    <property type="match status" value="1"/>
</dbReference>
<dbReference type="InterPro" id="IPR023468">
    <property type="entry name" value="Riboflavin_kinase"/>
</dbReference>
<evidence type="ECO:0000256" key="2">
    <source>
        <dbReference type="ARBA" id="ARBA00004726"/>
    </source>
</evidence>
<reference evidence="17 18" key="1">
    <citation type="submission" date="2016-06" db="EMBL/GenBank/DDBJ databases">
        <title>Complete genome sequence of a saline-alkali tolerant type strain Dietzia timorensis ID05-A0528T.</title>
        <authorList>
            <person name="Wu X."/>
        </authorList>
    </citation>
    <scope>NUCLEOTIDE SEQUENCE [LARGE SCALE GENOMIC DNA]</scope>
    <source>
        <strain evidence="17 18">ID05-A0528</strain>
    </source>
</reference>
<evidence type="ECO:0000256" key="12">
    <source>
        <dbReference type="ARBA" id="ARBA00023268"/>
    </source>
</evidence>
<dbReference type="EC" id="2.7.7.2" evidence="15"/>
<keyword evidence="18" id="KW-1185">Reference proteome</keyword>
<evidence type="ECO:0000256" key="13">
    <source>
        <dbReference type="ARBA" id="ARBA00047880"/>
    </source>
</evidence>
<evidence type="ECO:0000256" key="7">
    <source>
        <dbReference type="ARBA" id="ARBA00022695"/>
    </source>
</evidence>